<dbReference type="AlphaFoldDB" id="A0A3E0VFV8"/>
<evidence type="ECO:0000259" key="1">
    <source>
        <dbReference type="PROSITE" id="PS51459"/>
    </source>
</evidence>
<dbReference type="PROSITE" id="PS51459">
    <property type="entry name" value="FIDO"/>
    <property type="match status" value="1"/>
</dbReference>
<organism evidence="2 3">
    <name type="scientific">Subtercola boreus</name>
    <dbReference type="NCBI Taxonomy" id="120213"/>
    <lineage>
        <taxon>Bacteria</taxon>
        <taxon>Bacillati</taxon>
        <taxon>Actinomycetota</taxon>
        <taxon>Actinomycetes</taxon>
        <taxon>Micrococcales</taxon>
        <taxon>Microbacteriaceae</taxon>
        <taxon>Subtercola</taxon>
    </lineage>
</organism>
<feature type="domain" description="Fido" evidence="1">
    <location>
        <begin position="58"/>
        <end position="203"/>
    </location>
</feature>
<evidence type="ECO:0000313" key="2">
    <source>
        <dbReference type="EMBL" id="RFA07747.1"/>
    </source>
</evidence>
<reference evidence="2 3" key="1">
    <citation type="submission" date="2017-04" db="EMBL/GenBank/DDBJ databases">
        <title>Comparative genome analysis of Subtercola boreus.</title>
        <authorList>
            <person name="Cho Y.-J."/>
            <person name="Cho A."/>
            <person name="Kim O.-S."/>
            <person name="Lee J.-I."/>
        </authorList>
    </citation>
    <scope>NUCLEOTIDE SEQUENCE [LARGE SCALE GENOMIC DNA]</scope>
    <source>
        <strain evidence="2 3">P27444</strain>
    </source>
</reference>
<dbReference type="OrthoDB" id="9807853at2"/>
<dbReference type="EMBL" id="NBXA01000026">
    <property type="protein sequence ID" value="RFA07747.1"/>
    <property type="molecule type" value="Genomic_DNA"/>
</dbReference>
<proteinExistence type="predicted"/>
<accession>A0A3E0VFV8</accession>
<dbReference type="Gene3D" id="1.10.3290.10">
    <property type="entry name" value="Fido-like domain"/>
    <property type="match status" value="1"/>
</dbReference>
<sequence>MWDAAALEGNPYTLPEVQTLLGGVTVSGHRIEDQDQILALNDAYNELDDLVKSGSFELDKPTSDHIHGLVAVHEAIESGHFRGEGQVGGGGLVGLGELGRYQASDPGSNGSTLREENVQLLAYLGQLDDPREQAIAYFCAATRRQFYFDGNKRTARIMMTGQLMLHGFDAISISARRRLEFNEKLRELFDTADATALMQFIVDCRPS</sequence>
<evidence type="ECO:0000313" key="3">
    <source>
        <dbReference type="Proteomes" id="UP000256709"/>
    </source>
</evidence>
<comment type="caution">
    <text evidence="2">The sequence shown here is derived from an EMBL/GenBank/DDBJ whole genome shotgun (WGS) entry which is preliminary data.</text>
</comment>
<dbReference type="InterPro" id="IPR036597">
    <property type="entry name" value="Fido-like_dom_sf"/>
</dbReference>
<dbReference type="Proteomes" id="UP000256709">
    <property type="component" value="Unassembled WGS sequence"/>
</dbReference>
<dbReference type="InterPro" id="IPR003812">
    <property type="entry name" value="Fido"/>
</dbReference>
<dbReference type="SUPFAM" id="SSF140931">
    <property type="entry name" value="Fic-like"/>
    <property type="match status" value="1"/>
</dbReference>
<name>A0A3E0VFV8_9MICO</name>
<protein>
    <recommendedName>
        <fullName evidence="1">Fido domain-containing protein</fullName>
    </recommendedName>
</protein>
<gene>
    <name evidence="2" type="ORF">B7R21_15305</name>
</gene>